<dbReference type="AlphaFoldDB" id="A0A1M6HK43"/>
<dbReference type="Proteomes" id="UP000322917">
    <property type="component" value="Unassembled WGS sequence"/>
</dbReference>
<dbReference type="Gene3D" id="3.40.80.10">
    <property type="entry name" value="Peptidoglycan recognition protein-like"/>
    <property type="match status" value="1"/>
</dbReference>
<dbReference type="OrthoDB" id="548109at2"/>
<dbReference type="GO" id="GO:0009253">
    <property type="term" value="P:peptidoglycan catabolic process"/>
    <property type="evidence" value="ECO:0007669"/>
    <property type="project" value="InterPro"/>
</dbReference>
<feature type="region of interest" description="Disordered" evidence="1">
    <location>
        <begin position="163"/>
        <end position="204"/>
    </location>
</feature>
<dbReference type="Pfam" id="PF01510">
    <property type="entry name" value="Amidase_2"/>
    <property type="match status" value="1"/>
</dbReference>
<organism evidence="3 4">
    <name type="scientific">Propionispora hippei DSM 15287</name>
    <dbReference type="NCBI Taxonomy" id="1123003"/>
    <lineage>
        <taxon>Bacteria</taxon>
        <taxon>Bacillati</taxon>
        <taxon>Bacillota</taxon>
        <taxon>Negativicutes</taxon>
        <taxon>Selenomonadales</taxon>
        <taxon>Sporomusaceae</taxon>
        <taxon>Propionispora</taxon>
    </lineage>
</organism>
<dbReference type="SUPFAM" id="SSF55846">
    <property type="entry name" value="N-acetylmuramoyl-L-alanine amidase-like"/>
    <property type="match status" value="1"/>
</dbReference>
<reference evidence="3 4" key="1">
    <citation type="submission" date="2016-11" db="EMBL/GenBank/DDBJ databases">
        <authorList>
            <person name="Varghese N."/>
            <person name="Submissions S."/>
        </authorList>
    </citation>
    <scope>NUCLEOTIDE SEQUENCE [LARGE SCALE GENOMIC DNA]</scope>
    <source>
        <strain evidence="3 4">DSM 15287</strain>
    </source>
</reference>
<accession>A0A1M6HK43</accession>
<dbReference type="InterPro" id="IPR002502">
    <property type="entry name" value="Amidase_domain"/>
</dbReference>
<gene>
    <name evidence="3" type="ORF">SAMN02745170_02010</name>
</gene>
<dbReference type="EMBL" id="FQZD01000014">
    <property type="protein sequence ID" value="SHJ22554.1"/>
    <property type="molecule type" value="Genomic_DNA"/>
</dbReference>
<evidence type="ECO:0000313" key="3">
    <source>
        <dbReference type="EMBL" id="SHJ22554.1"/>
    </source>
</evidence>
<name>A0A1M6HK43_9FIRM</name>
<dbReference type="InterPro" id="IPR036505">
    <property type="entry name" value="Amidase/PGRP_sf"/>
</dbReference>
<evidence type="ECO:0000256" key="1">
    <source>
        <dbReference type="SAM" id="MobiDB-lite"/>
    </source>
</evidence>
<keyword evidence="4" id="KW-1185">Reference proteome</keyword>
<sequence length="204" mass="22316">MRKVTIAELKSMAEQARQSIWDAAGSYDRVPKIYLHWSAGHYGQFFSDYHVNIDADGSIYVSTDDLSEVKNHTWKRNTGAIGVALACGVGSGSQSLGNEPPTAAQIEAMAQVVCALADGLWLTISKECVLTHGEAANNEDGETGYHNPYAWWNDSYGDGDTRGDLEYLGTDESPSYNPDATDGSRGGDIIRGKANWYRQQEDNK</sequence>
<dbReference type="RefSeq" id="WP_149734767.1">
    <property type="nucleotide sequence ID" value="NZ_FQZD01000014.1"/>
</dbReference>
<dbReference type="GO" id="GO:0008745">
    <property type="term" value="F:N-acetylmuramoyl-L-alanine amidase activity"/>
    <property type="evidence" value="ECO:0007669"/>
    <property type="project" value="InterPro"/>
</dbReference>
<feature type="domain" description="N-acetylmuramoyl-L-alanine amidase" evidence="2">
    <location>
        <begin position="47"/>
        <end position="136"/>
    </location>
</feature>
<evidence type="ECO:0000259" key="2">
    <source>
        <dbReference type="Pfam" id="PF01510"/>
    </source>
</evidence>
<evidence type="ECO:0000313" key="4">
    <source>
        <dbReference type="Proteomes" id="UP000322917"/>
    </source>
</evidence>
<proteinExistence type="predicted"/>
<protein>
    <submittedName>
        <fullName evidence="3">N-acetylmuramoyl-L-alanine amidase</fullName>
    </submittedName>
</protein>